<evidence type="ECO:0000259" key="3">
    <source>
        <dbReference type="Pfam" id="PF16729"/>
    </source>
</evidence>
<feature type="chain" id="PRO_5039045919" description="DUF5067 domain-containing protein" evidence="2">
    <location>
        <begin position="23"/>
        <end position="183"/>
    </location>
</feature>
<dbReference type="PATRIC" id="fig|1423774.3.peg.2752"/>
<dbReference type="PROSITE" id="PS51257">
    <property type="entry name" value="PROKAR_LIPOPROTEIN"/>
    <property type="match status" value="1"/>
</dbReference>
<comment type="caution">
    <text evidence="4">The sequence shown here is derived from an EMBL/GenBank/DDBJ whole genome shotgun (WGS) entry which is preliminary data.</text>
</comment>
<name>A0A0R1WI84_9LACO</name>
<dbReference type="RefSeq" id="WP_057891719.1">
    <property type="nucleotide sequence ID" value="NZ_AZFV01000009.1"/>
</dbReference>
<evidence type="ECO:0000313" key="5">
    <source>
        <dbReference type="Proteomes" id="UP000051302"/>
    </source>
</evidence>
<keyword evidence="1 2" id="KW-0732">Signal</keyword>
<evidence type="ECO:0000256" key="1">
    <source>
        <dbReference type="ARBA" id="ARBA00022729"/>
    </source>
</evidence>
<dbReference type="Proteomes" id="UP000051302">
    <property type="component" value="Unassembled WGS sequence"/>
</dbReference>
<dbReference type="EMBL" id="AZFV01000009">
    <property type="protein sequence ID" value="KRM17455.1"/>
    <property type="molecule type" value="Genomic_DNA"/>
</dbReference>
<feature type="signal peptide" evidence="2">
    <location>
        <begin position="1"/>
        <end position="22"/>
    </location>
</feature>
<dbReference type="InterPro" id="IPR031989">
    <property type="entry name" value="DUF5067"/>
</dbReference>
<keyword evidence="5" id="KW-1185">Reference proteome</keyword>
<dbReference type="Pfam" id="PF16729">
    <property type="entry name" value="DUF5067"/>
    <property type="match status" value="1"/>
</dbReference>
<reference evidence="4 5" key="1">
    <citation type="journal article" date="2015" name="Genome Announc.">
        <title>Expanding the biotechnology potential of lactobacilli through comparative genomics of 213 strains and associated genera.</title>
        <authorList>
            <person name="Sun Z."/>
            <person name="Harris H.M."/>
            <person name="McCann A."/>
            <person name="Guo C."/>
            <person name="Argimon S."/>
            <person name="Zhang W."/>
            <person name="Yang X."/>
            <person name="Jeffery I.B."/>
            <person name="Cooney J.C."/>
            <person name="Kagawa T.F."/>
            <person name="Liu W."/>
            <person name="Song Y."/>
            <person name="Salvetti E."/>
            <person name="Wrobel A."/>
            <person name="Rasinkangas P."/>
            <person name="Parkhill J."/>
            <person name="Rea M.C."/>
            <person name="O'Sullivan O."/>
            <person name="Ritari J."/>
            <person name="Douillard F.P."/>
            <person name="Paul Ross R."/>
            <person name="Yang R."/>
            <person name="Briner A.E."/>
            <person name="Felis G.E."/>
            <person name="de Vos W.M."/>
            <person name="Barrangou R."/>
            <person name="Klaenhammer T.R."/>
            <person name="Caufield P.W."/>
            <person name="Cui Y."/>
            <person name="Zhang H."/>
            <person name="O'Toole P.W."/>
        </authorList>
    </citation>
    <scope>NUCLEOTIDE SEQUENCE [LARGE SCALE GENOMIC DNA]</scope>
    <source>
        <strain evidence="4 5">DSM 16982</strain>
    </source>
</reference>
<proteinExistence type="predicted"/>
<evidence type="ECO:0000256" key="2">
    <source>
        <dbReference type="SAM" id="SignalP"/>
    </source>
</evidence>
<protein>
    <recommendedName>
        <fullName evidence="3">DUF5067 domain-containing protein</fullName>
    </recommendedName>
</protein>
<accession>A0A0R1WI84</accession>
<gene>
    <name evidence="4" type="ORF">FD31_GL002645</name>
</gene>
<feature type="domain" description="DUF5067" evidence="3">
    <location>
        <begin position="37"/>
        <end position="168"/>
    </location>
</feature>
<sequence>MKTKSLALTGLTILLASTLVGCSNTNSSSKKDSDNNTKTVQIAKKDKYYFKDNKLVIRDLNIQITQTKIIQPGDTGNEYGEKPVIAFWYKVTNKTNKKIDAMTAWIAVFKAVQDNNSNTVNELEVASLPDDRFLDTQSQTIKKNGTVENAVAYTLSDTTTPVKLTATKGVGGKKLGSMTYKLQ</sequence>
<dbReference type="Gene3D" id="2.60.40.1240">
    <property type="match status" value="1"/>
</dbReference>
<dbReference type="AlphaFoldDB" id="A0A0R1WI84"/>
<dbReference type="InterPro" id="IPR029050">
    <property type="entry name" value="Immunoprotect_excell_Ig-like"/>
</dbReference>
<dbReference type="STRING" id="1423774.FD31_GL002645"/>
<evidence type="ECO:0000313" key="4">
    <source>
        <dbReference type="EMBL" id="KRM17455.1"/>
    </source>
</evidence>
<organism evidence="4 5">
    <name type="scientific">Companilactobacillus nantensis DSM 16982</name>
    <dbReference type="NCBI Taxonomy" id="1423774"/>
    <lineage>
        <taxon>Bacteria</taxon>
        <taxon>Bacillati</taxon>
        <taxon>Bacillota</taxon>
        <taxon>Bacilli</taxon>
        <taxon>Lactobacillales</taxon>
        <taxon>Lactobacillaceae</taxon>
        <taxon>Companilactobacillus</taxon>
    </lineage>
</organism>